<evidence type="ECO:0000313" key="2">
    <source>
        <dbReference type="EMBL" id="VDD90638.1"/>
    </source>
</evidence>
<dbReference type="Proteomes" id="UP000274131">
    <property type="component" value="Unassembled WGS sequence"/>
</dbReference>
<dbReference type="PANTHER" id="PTHR13318">
    <property type="entry name" value="PARTNER OF PAIRED, ISOFORM B-RELATED"/>
    <property type="match status" value="1"/>
</dbReference>
<evidence type="ECO:0000313" key="3">
    <source>
        <dbReference type="Proteomes" id="UP000274131"/>
    </source>
</evidence>
<name>A0A0N4V6A0_ENTVE</name>
<dbReference type="GO" id="GO:0019005">
    <property type="term" value="C:SCF ubiquitin ligase complex"/>
    <property type="evidence" value="ECO:0007669"/>
    <property type="project" value="TreeGrafter"/>
</dbReference>
<dbReference type="EMBL" id="UXUI01008149">
    <property type="protein sequence ID" value="VDD90638.1"/>
    <property type="molecule type" value="Genomic_DNA"/>
</dbReference>
<reference evidence="2 3" key="2">
    <citation type="submission" date="2018-10" db="EMBL/GenBank/DDBJ databases">
        <authorList>
            <consortium name="Pathogen Informatics"/>
        </authorList>
    </citation>
    <scope>NUCLEOTIDE SEQUENCE [LARGE SCALE GENOMIC DNA]</scope>
</reference>
<dbReference type="WBParaSite" id="EVEC_0000577801-mRNA-1">
    <property type="protein sequence ID" value="EVEC_0000577801-mRNA-1"/>
    <property type="gene ID" value="EVEC_0000577801"/>
</dbReference>
<dbReference type="SUPFAM" id="SSF52047">
    <property type="entry name" value="RNI-like"/>
    <property type="match status" value="1"/>
</dbReference>
<dbReference type="AlphaFoldDB" id="A0A0N4V6A0"/>
<dbReference type="GO" id="GO:0031146">
    <property type="term" value="P:SCF-dependent proteasomal ubiquitin-dependent protein catabolic process"/>
    <property type="evidence" value="ECO:0007669"/>
    <property type="project" value="TreeGrafter"/>
</dbReference>
<dbReference type="STRING" id="51028.A0A0N4V6A0"/>
<dbReference type="Gene3D" id="3.80.10.10">
    <property type="entry name" value="Ribonuclease Inhibitor"/>
    <property type="match status" value="1"/>
</dbReference>
<dbReference type="Pfam" id="PF12937">
    <property type="entry name" value="F-box-like"/>
    <property type="match status" value="1"/>
</dbReference>
<sequence length="570" mass="65336">MPRRSPSGEEPIQKLNVIAWNDKSEFCAGHTATIVTLYVGMDSTFQVTEKTCAGARDCCEESLGSSLNLFDLPVELLGLIFEFLPIFDLLRTQAVCQRWRWFVQNIGLKSVRVFSYSSLQGTTDSAPVTKITEDRLQILLQYFGSSLRVLDMHELRWGFRGKLWSVHHTVLCPRLRVLNLSGIQISSDALVQLSVNCPELEDVNLNASLMPFSQRPGFEDSLRLFFENCHLLKRMDLGSNWFLEGNRSFQALPPLLQYLNIDFVQLTEKPLEYIISRCPRLSTFVVNNFMVDSVELLEEFFRTMRDLKRLAIDCLADPQFRIGKVRSSLLEGITELTISNAPLFTEPMHSLGTHFTNLKYLDLRERTEGFPGSGLSALADLKLLTCLSLTDVRWLHDSVLAEIAKKGLLKDLVCLDISGCISLTTEIVDALNDYTLERERREKLNPFMHSNIAELAEDISVVRLPRRRRDAMIDLQGEWRIGERVSLETDSAWKKSPFDEFRDNLTFEAEKWKKRGRNSKELRTVFTELHVWLGNCDIGPPVDSGHPLLKIYDNHPVNRPYFRLAVKEIR</sequence>
<dbReference type="OrthoDB" id="2095648at2759"/>
<reference evidence="4" key="1">
    <citation type="submission" date="2017-02" db="UniProtKB">
        <authorList>
            <consortium name="WormBaseParasite"/>
        </authorList>
    </citation>
    <scope>IDENTIFICATION</scope>
</reference>
<accession>A0A0N4V6A0</accession>
<dbReference type="InterPro" id="IPR032675">
    <property type="entry name" value="LRR_dom_sf"/>
</dbReference>
<keyword evidence="3" id="KW-1185">Reference proteome</keyword>
<dbReference type="SUPFAM" id="SSF81383">
    <property type="entry name" value="F-box domain"/>
    <property type="match status" value="1"/>
</dbReference>
<evidence type="ECO:0000259" key="1">
    <source>
        <dbReference type="PROSITE" id="PS50181"/>
    </source>
</evidence>
<dbReference type="CDD" id="cd09917">
    <property type="entry name" value="F-box_SF"/>
    <property type="match status" value="1"/>
</dbReference>
<dbReference type="Gene3D" id="1.20.1280.50">
    <property type="match status" value="1"/>
</dbReference>
<proteinExistence type="predicted"/>
<dbReference type="InterPro" id="IPR001810">
    <property type="entry name" value="F-box_dom"/>
</dbReference>
<organism evidence="4">
    <name type="scientific">Enterobius vermicularis</name>
    <name type="common">Human pinworm</name>
    <dbReference type="NCBI Taxonomy" id="51028"/>
    <lineage>
        <taxon>Eukaryota</taxon>
        <taxon>Metazoa</taxon>
        <taxon>Ecdysozoa</taxon>
        <taxon>Nematoda</taxon>
        <taxon>Chromadorea</taxon>
        <taxon>Rhabditida</taxon>
        <taxon>Spirurina</taxon>
        <taxon>Oxyuridomorpha</taxon>
        <taxon>Oxyuroidea</taxon>
        <taxon>Oxyuridae</taxon>
        <taxon>Enterobius</taxon>
    </lineage>
</organism>
<dbReference type="PROSITE" id="PS50181">
    <property type="entry name" value="FBOX"/>
    <property type="match status" value="1"/>
</dbReference>
<dbReference type="InterPro" id="IPR036047">
    <property type="entry name" value="F-box-like_dom_sf"/>
</dbReference>
<dbReference type="SMART" id="SM00256">
    <property type="entry name" value="FBOX"/>
    <property type="match status" value="1"/>
</dbReference>
<evidence type="ECO:0000313" key="4">
    <source>
        <dbReference type="WBParaSite" id="EVEC_0000577801-mRNA-1"/>
    </source>
</evidence>
<protein>
    <submittedName>
        <fullName evidence="4">F-box domain-containing protein</fullName>
    </submittedName>
</protein>
<feature type="domain" description="F-box" evidence="1">
    <location>
        <begin position="66"/>
        <end position="119"/>
    </location>
</feature>
<gene>
    <name evidence="2" type="ORF">EVEC_LOCUS5389</name>
</gene>